<dbReference type="SUPFAM" id="SSF53756">
    <property type="entry name" value="UDP-Glycosyltransferase/glycogen phosphorylase"/>
    <property type="match status" value="1"/>
</dbReference>
<dbReference type="InterPro" id="IPR001296">
    <property type="entry name" value="Glyco_trans_1"/>
</dbReference>
<reference evidence="3 4" key="1">
    <citation type="journal article" date="2013" name="Genome Announc.">
        <title>Genome Sequence of the Pyrene- and Fluoranthene-Degrading Bacterium Cycloclasticus sp. Strain PY97M.</title>
        <authorList>
            <person name="Cui Z."/>
            <person name="Xu G."/>
            <person name="Li Q."/>
            <person name="Gao W."/>
            <person name="Zheng L."/>
        </authorList>
    </citation>
    <scope>NUCLEOTIDE SEQUENCE [LARGE SCALE GENOMIC DNA]</scope>
    <source>
        <strain evidence="3 4">PY97M</strain>
    </source>
</reference>
<dbReference type="RefSeq" id="WP_016390601.1">
    <property type="nucleotide sequence ID" value="NZ_KE646808.1"/>
</dbReference>
<dbReference type="AlphaFoldDB" id="A0AB33Z0H0"/>
<evidence type="ECO:0000259" key="1">
    <source>
        <dbReference type="Pfam" id="PF00534"/>
    </source>
</evidence>
<evidence type="ECO:0000313" key="3">
    <source>
        <dbReference type="EMBL" id="EPD12830.1"/>
    </source>
</evidence>
<dbReference type="CDD" id="cd03801">
    <property type="entry name" value="GT4_PimA-like"/>
    <property type="match status" value="1"/>
</dbReference>
<keyword evidence="3" id="KW-0808">Transferase</keyword>
<sequence>MKKTIKILQLTISEDPGILDLTREIAKTFNDPPYEIITAFLHPTKHLTDYKKAFSFQLKKSDLKGLRLKALWKLYRYCRQENFDVVITHRFKPLHLMLALNKLLNISLCIPVVHGFDEFKRRYRKKCVSIGWSKHWHFVGVSEPVSAYLKKTLRLDKNDISVIHNVIDIQKLSASFKTKTQSRELLGLKQDAFIFGTIGRLVPLKGHLTLIKAFQITLKKHPHNQLLIIGSGDEEPFLKQYIHDHELTHSVKLPGHIETASSLLKALDVFVLPSLKEGFGLVLLEAMAAKLPIIASNTGGIPYVLGSLGQLVAPIDQPQAYATAMLKYLSKDQPLVLKETELLHKRLHDHFSLFNFQQAWRELVTTQLEIVDSKKST</sequence>
<dbReference type="PANTHER" id="PTHR12526">
    <property type="entry name" value="GLYCOSYLTRANSFERASE"/>
    <property type="match status" value="1"/>
</dbReference>
<gene>
    <name evidence="3" type="ORF">L196_08171</name>
</gene>
<protein>
    <submittedName>
        <fullName evidence="3">Glycosyl transferase</fullName>
    </submittedName>
</protein>
<dbReference type="EMBL" id="ASHL01000006">
    <property type="protein sequence ID" value="EPD12830.1"/>
    <property type="molecule type" value="Genomic_DNA"/>
</dbReference>
<evidence type="ECO:0000313" key="4">
    <source>
        <dbReference type="Proteomes" id="UP000015462"/>
    </source>
</evidence>
<dbReference type="Proteomes" id="UP000015462">
    <property type="component" value="Unassembled WGS sequence"/>
</dbReference>
<dbReference type="Pfam" id="PF00534">
    <property type="entry name" value="Glycos_transf_1"/>
    <property type="match status" value="1"/>
</dbReference>
<keyword evidence="4" id="KW-1185">Reference proteome</keyword>
<dbReference type="Pfam" id="PF13439">
    <property type="entry name" value="Glyco_transf_4"/>
    <property type="match status" value="1"/>
</dbReference>
<dbReference type="GO" id="GO:1901135">
    <property type="term" value="P:carbohydrate derivative metabolic process"/>
    <property type="evidence" value="ECO:0007669"/>
    <property type="project" value="UniProtKB-ARBA"/>
</dbReference>
<comment type="caution">
    <text evidence="3">The sequence shown here is derived from an EMBL/GenBank/DDBJ whole genome shotgun (WGS) entry which is preliminary data.</text>
</comment>
<dbReference type="GO" id="GO:0016757">
    <property type="term" value="F:glycosyltransferase activity"/>
    <property type="evidence" value="ECO:0007669"/>
    <property type="project" value="InterPro"/>
</dbReference>
<dbReference type="Gene3D" id="3.40.50.2000">
    <property type="entry name" value="Glycogen Phosphorylase B"/>
    <property type="match status" value="2"/>
</dbReference>
<dbReference type="PANTHER" id="PTHR12526:SF630">
    <property type="entry name" value="GLYCOSYLTRANSFERASE"/>
    <property type="match status" value="1"/>
</dbReference>
<feature type="domain" description="Glycosyltransferase subfamily 4-like N-terminal" evidence="2">
    <location>
        <begin position="62"/>
        <end position="170"/>
    </location>
</feature>
<name>A0AB33Z0H0_9GAMM</name>
<organism evidence="3 4">
    <name type="scientific">Cycloclasticus pugetii</name>
    <dbReference type="NCBI Taxonomy" id="34068"/>
    <lineage>
        <taxon>Bacteria</taxon>
        <taxon>Pseudomonadati</taxon>
        <taxon>Pseudomonadota</taxon>
        <taxon>Gammaproteobacteria</taxon>
        <taxon>Thiotrichales</taxon>
        <taxon>Piscirickettsiaceae</taxon>
        <taxon>Cycloclasticus</taxon>
    </lineage>
</organism>
<feature type="domain" description="Glycosyl transferase family 1" evidence="1">
    <location>
        <begin position="180"/>
        <end position="332"/>
    </location>
</feature>
<evidence type="ECO:0000259" key="2">
    <source>
        <dbReference type="Pfam" id="PF13439"/>
    </source>
</evidence>
<accession>A0AB33Z0H0</accession>
<proteinExistence type="predicted"/>
<dbReference type="InterPro" id="IPR028098">
    <property type="entry name" value="Glyco_trans_4-like_N"/>
</dbReference>